<organism evidence="1 2">
    <name type="scientific">Actinomyces bovis</name>
    <dbReference type="NCBI Taxonomy" id="1658"/>
    <lineage>
        <taxon>Bacteria</taxon>
        <taxon>Bacillati</taxon>
        <taxon>Actinomycetota</taxon>
        <taxon>Actinomycetes</taxon>
        <taxon>Actinomycetales</taxon>
        <taxon>Actinomycetaceae</taxon>
        <taxon>Actinomyces</taxon>
    </lineage>
</organism>
<proteinExistence type="predicted"/>
<evidence type="ECO:0000313" key="1">
    <source>
        <dbReference type="EMBL" id="SPT52423.1"/>
    </source>
</evidence>
<reference evidence="1 2" key="1">
    <citation type="submission" date="2018-06" db="EMBL/GenBank/DDBJ databases">
        <authorList>
            <consortium name="Pathogen Informatics"/>
            <person name="Doyle S."/>
        </authorList>
    </citation>
    <scope>NUCLEOTIDE SEQUENCE [LARGE SCALE GENOMIC DNA]</scope>
    <source>
        <strain evidence="1 2">NCTC11535</strain>
    </source>
</reference>
<name>A0ABY1VMZ5_9ACTO</name>
<gene>
    <name evidence="1" type="ORF">NCTC11535_00072</name>
</gene>
<keyword evidence="2" id="KW-1185">Reference proteome</keyword>
<protein>
    <recommendedName>
        <fullName evidence="3">RNA polymerase sigma factor, sigma-70 family</fullName>
    </recommendedName>
</protein>
<evidence type="ECO:0000313" key="2">
    <source>
        <dbReference type="Proteomes" id="UP000250006"/>
    </source>
</evidence>
<accession>A0ABY1VMZ5</accession>
<comment type="caution">
    <text evidence="1">The sequence shown here is derived from an EMBL/GenBank/DDBJ whole genome shotgun (WGS) entry which is preliminary data.</text>
</comment>
<dbReference type="Proteomes" id="UP000250006">
    <property type="component" value="Unassembled WGS sequence"/>
</dbReference>
<dbReference type="InterPro" id="IPR032580">
    <property type="entry name" value="SatD"/>
</dbReference>
<dbReference type="Pfam" id="PF16264">
    <property type="entry name" value="SatD"/>
    <property type="match status" value="1"/>
</dbReference>
<dbReference type="EMBL" id="UAPQ01000001">
    <property type="protein sequence ID" value="SPT52423.1"/>
    <property type="molecule type" value="Genomic_DNA"/>
</dbReference>
<sequence length="248" mass="26538">MLVFRGIQVINLSMALLYAVIADIISSRTLPDRAVAQQEFESAFQRAAADLKLAQAPYPTVGDEFQALATSLETALTLTLRTNLLLPEGLALRFGIGAGQARKVGNDDAGAIQDGSAWWAAREAINAAHAAQDAGLGFVRTRFRMASPPEREGGTPSLPSESLVNAFLVLRDQAVERMANRPRRLVAHLLMGATQAEAAHREGVTQAAVSDLVRGSAAGLLEAQSQLAEIESDGSVSLLSRRKRRRAQ</sequence>
<evidence type="ECO:0008006" key="3">
    <source>
        <dbReference type="Google" id="ProtNLM"/>
    </source>
</evidence>